<organism evidence="2 3">
    <name type="scientific">Salix udensis</name>
    <dbReference type="NCBI Taxonomy" id="889485"/>
    <lineage>
        <taxon>Eukaryota</taxon>
        <taxon>Viridiplantae</taxon>
        <taxon>Streptophyta</taxon>
        <taxon>Embryophyta</taxon>
        <taxon>Tracheophyta</taxon>
        <taxon>Spermatophyta</taxon>
        <taxon>Magnoliopsida</taxon>
        <taxon>eudicotyledons</taxon>
        <taxon>Gunneridae</taxon>
        <taxon>Pentapetalae</taxon>
        <taxon>rosids</taxon>
        <taxon>fabids</taxon>
        <taxon>Malpighiales</taxon>
        <taxon>Salicaceae</taxon>
        <taxon>Saliceae</taxon>
        <taxon>Salix</taxon>
    </lineage>
</organism>
<evidence type="ECO:0000256" key="1">
    <source>
        <dbReference type="SAM" id="MobiDB-lite"/>
    </source>
</evidence>
<dbReference type="Proteomes" id="UP001162972">
    <property type="component" value="Chromosome 16"/>
</dbReference>
<gene>
    <name evidence="2" type="ORF">OIU84_024587</name>
</gene>
<evidence type="ECO:0000313" key="2">
    <source>
        <dbReference type="EMBL" id="KAJ6423641.1"/>
    </source>
</evidence>
<protein>
    <submittedName>
        <fullName evidence="2">Uncharacterized protein</fullName>
    </submittedName>
</protein>
<name>A0AAD6PBQ3_9ROSI</name>
<dbReference type="AlphaFoldDB" id="A0AAD6PBQ3"/>
<proteinExistence type="predicted"/>
<feature type="region of interest" description="Disordered" evidence="1">
    <location>
        <begin position="88"/>
        <end position="109"/>
    </location>
</feature>
<comment type="caution">
    <text evidence="2">The sequence shown here is derived from an EMBL/GenBank/DDBJ whole genome shotgun (WGS) entry which is preliminary data.</text>
</comment>
<reference evidence="2 3" key="1">
    <citation type="journal article" date="2023" name="Int. J. Mol. Sci.">
        <title>De Novo Assembly and Annotation of 11 Diverse Shrub Willow (Salix) Genomes Reveals Novel Gene Organization in Sex-Linked Regions.</title>
        <authorList>
            <person name="Hyden B."/>
            <person name="Feng K."/>
            <person name="Yates T.B."/>
            <person name="Jawdy S."/>
            <person name="Cereghino C."/>
            <person name="Smart L.B."/>
            <person name="Muchero W."/>
        </authorList>
    </citation>
    <scope>NUCLEOTIDE SEQUENCE [LARGE SCALE GENOMIC DNA]</scope>
    <source>
        <tissue evidence="2">Shoot tip</tissue>
    </source>
</reference>
<dbReference type="EMBL" id="JAPFFJ010000006">
    <property type="protein sequence ID" value="KAJ6423641.1"/>
    <property type="molecule type" value="Genomic_DNA"/>
</dbReference>
<keyword evidence="3" id="KW-1185">Reference proteome</keyword>
<sequence>MEKTESKIFSWKVVQEPAAVAVSLVSGTNVGFDLVGTPRFGDTGGGREGVELDDDIDALRVIGDLLLLLLLLLHVVNWGLCFEVGDGGGDSSEDPVSDPCSLSVPAFDG</sequence>
<accession>A0AAD6PBQ3</accession>
<evidence type="ECO:0000313" key="3">
    <source>
        <dbReference type="Proteomes" id="UP001162972"/>
    </source>
</evidence>